<gene>
    <name evidence="3" type="ORF">AZF00_11260</name>
</gene>
<dbReference type="GO" id="GO:0032787">
    <property type="term" value="P:monocarboxylic acid metabolic process"/>
    <property type="evidence" value="ECO:0007669"/>
    <property type="project" value="UniProtKB-ARBA"/>
</dbReference>
<dbReference type="InterPro" id="IPR002347">
    <property type="entry name" value="SDR_fam"/>
</dbReference>
<evidence type="ECO:0000313" key="3">
    <source>
        <dbReference type="EMBL" id="AMO68841.1"/>
    </source>
</evidence>
<dbReference type="PROSITE" id="PS00061">
    <property type="entry name" value="ADH_SHORT"/>
    <property type="match status" value="1"/>
</dbReference>
<evidence type="ECO:0000256" key="1">
    <source>
        <dbReference type="ARBA" id="ARBA00006484"/>
    </source>
</evidence>
<dbReference type="CDD" id="cd05233">
    <property type="entry name" value="SDR_c"/>
    <property type="match status" value="1"/>
</dbReference>
<dbReference type="PRINTS" id="PR00080">
    <property type="entry name" value="SDRFAMILY"/>
</dbReference>
<dbReference type="AlphaFoldDB" id="A0A127M6M5"/>
<dbReference type="PANTHER" id="PTHR42879:SF2">
    <property type="entry name" value="3-OXOACYL-[ACYL-CARRIER-PROTEIN] REDUCTASE FABG"/>
    <property type="match status" value="1"/>
</dbReference>
<dbReference type="SUPFAM" id="SSF51735">
    <property type="entry name" value="NAD(P)-binding Rossmann-fold domains"/>
    <property type="match status" value="1"/>
</dbReference>
<name>A0A127M6M5_9GAMM</name>
<evidence type="ECO:0000313" key="4">
    <source>
        <dbReference type="Proteomes" id="UP000074119"/>
    </source>
</evidence>
<dbReference type="PRINTS" id="PR00081">
    <property type="entry name" value="GDHRDH"/>
</dbReference>
<dbReference type="Proteomes" id="UP000074119">
    <property type="component" value="Chromosome"/>
</dbReference>
<dbReference type="EMBL" id="CP014544">
    <property type="protein sequence ID" value="AMO68841.1"/>
    <property type="molecule type" value="Genomic_DNA"/>
</dbReference>
<dbReference type="RefSeq" id="WP_008249320.1">
    <property type="nucleotide sequence ID" value="NZ_CP014544.1"/>
</dbReference>
<dbReference type="InterPro" id="IPR036291">
    <property type="entry name" value="NAD(P)-bd_dom_sf"/>
</dbReference>
<evidence type="ECO:0000256" key="2">
    <source>
        <dbReference type="RuleBase" id="RU000363"/>
    </source>
</evidence>
<accession>A0A127M6M5</accession>
<dbReference type="InterPro" id="IPR050259">
    <property type="entry name" value="SDR"/>
</dbReference>
<organism evidence="3 4">
    <name type="scientific">Zhongshania aliphaticivorans</name>
    <dbReference type="NCBI Taxonomy" id="1470434"/>
    <lineage>
        <taxon>Bacteria</taxon>
        <taxon>Pseudomonadati</taxon>
        <taxon>Pseudomonadota</taxon>
        <taxon>Gammaproteobacteria</taxon>
        <taxon>Cellvibrionales</taxon>
        <taxon>Spongiibacteraceae</taxon>
        <taxon>Zhongshania</taxon>
    </lineage>
</organism>
<dbReference type="Pfam" id="PF00106">
    <property type="entry name" value="adh_short"/>
    <property type="match status" value="1"/>
</dbReference>
<comment type="similarity">
    <text evidence="1 2">Belongs to the short-chain dehydrogenases/reductases (SDR) family.</text>
</comment>
<sequence length="259" mass="27267">MNEAIAKSIDLSGRVALVTGASSGLGAHFAKVLAQAGAAVVVAARRVEKLEALVADISAQGGKALAVAMDVNDKASVVAAFDQAEATLGAVAILVNNAGVADPSRFVDSTEEQWDFVVDTNLRAVWRVSREASVRMIQAGVSGSIINISSILGLQPSANNSLYATAKAGVVQLTKSAAQELWRNNIRVNALCPGYFETEINADFFRSEKGRQYVSRMQPRRLGQMEELSMPLLLLASDAGSFLNGVALPVDGGHLVQSL</sequence>
<dbReference type="KEGG" id="zal:AZF00_11260"/>
<dbReference type="PANTHER" id="PTHR42879">
    <property type="entry name" value="3-OXOACYL-(ACYL-CARRIER-PROTEIN) REDUCTASE"/>
    <property type="match status" value="1"/>
</dbReference>
<protein>
    <submittedName>
        <fullName evidence="3">2-deoxy-D-gluconate 3-dehydrogenase</fullName>
    </submittedName>
</protein>
<reference evidence="3 4" key="1">
    <citation type="submission" date="2015-12" db="EMBL/GenBank/DDBJ databases">
        <authorList>
            <person name="Shamseldin A."/>
            <person name="Moawad H."/>
            <person name="Abd El-Rahim W.M."/>
            <person name="Sadowsky M.J."/>
        </authorList>
    </citation>
    <scope>NUCLEOTIDE SEQUENCE [LARGE SCALE GENOMIC DNA]</scope>
    <source>
        <strain evidence="3 4">SM2</strain>
    </source>
</reference>
<dbReference type="STRING" id="1470434.AZF00_11260"/>
<dbReference type="Gene3D" id="3.40.50.720">
    <property type="entry name" value="NAD(P)-binding Rossmann-like Domain"/>
    <property type="match status" value="1"/>
</dbReference>
<proteinExistence type="inferred from homology"/>
<dbReference type="FunFam" id="3.40.50.720:FF:000084">
    <property type="entry name" value="Short-chain dehydrogenase reductase"/>
    <property type="match status" value="1"/>
</dbReference>
<dbReference type="InterPro" id="IPR020904">
    <property type="entry name" value="Sc_DH/Rdtase_CS"/>
</dbReference>